<reference evidence="1 2" key="2">
    <citation type="submission" date="2016-12" db="EMBL/GenBank/DDBJ databases">
        <title>Draft Genome Sequence of Cystobacter ferrugineus Strain Cbfe23.</title>
        <authorList>
            <person name="Akbar S."/>
            <person name="Dowd S.E."/>
            <person name="Stevens D.C."/>
        </authorList>
    </citation>
    <scope>NUCLEOTIDE SEQUENCE [LARGE SCALE GENOMIC DNA]</scope>
    <source>
        <strain evidence="1 2">Cbfe23</strain>
    </source>
</reference>
<evidence type="ECO:0000313" key="1">
    <source>
        <dbReference type="EMBL" id="OJH37937.1"/>
    </source>
</evidence>
<sequence length="73" mass="7948">MLVCPQTKSGEPLHTAVSSEVLEAGKQLLERGTFSVKKYGLAIKRACTAASISPFTPGRLALRWPIWWCTGSD</sequence>
<dbReference type="EMBL" id="MPIN01000007">
    <property type="protein sequence ID" value="OJH37937.1"/>
    <property type="molecule type" value="Genomic_DNA"/>
</dbReference>
<reference evidence="2" key="1">
    <citation type="submission" date="2016-11" db="EMBL/GenBank/DDBJ databases">
        <authorList>
            <person name="Shukria A."/>
            <person name="Stevens D.C."/>
        </authorList>
    </citation>
    <scope>NUCLEOTIDE SEQUENCE [LARGE SCALE GENOMIC DNA]</scope>
    <source>
        <strain evidence="2">Cbfe23</strain>
    </source>
</reference>
<protein>
    <submittedName>
        <fullName evidence="1">Uncharacterized protein</fullName>
    </submittedName>
</protein>
<keyword evidence="2" id="KW-1185">Reference proteome</keyword>
<accession>A0A1L9B6R9</accession>
<proteinExistence type="predicted"/>
<name>A0A1L9B6R9_9BACT</name>
<dbReference type="AlphaFoldDB" id="A0A1L9B6R9"/>
<evidence type="ECO:0000313" key="2">
    <source>
        <dbReference type="Proteomes" id="UP000182229"/>
    </source>
</evidence>
<comment type="caution">
    <text evidence="1">The sequence shown here is derived from an EMBL/GenBank/DDBJ whole genome shotgun (WGS) entry which is preliminary data.</text>
</comment>
<gene>
    <name evidence="1" type="ORF">BON30_27665</name>
</gene>
<organism evidence="1 2">
    <name type="scientific">Cystobacter ferrugineus</name>
    <dbReference type="NCBI Taxonomy" id="83449"/>
    <lineage>
        <taxon>Bacteria</taxon>
        <taxon>Pseudomonadati</taxon>
        <taxon>Myxococcota</taxon>
        <taxon>Myxococcia</taxon>
        <taxon>Myxococcales</taxon>
        <taxon>Cystobacterineae</taxon>
        <taxon>Archangiaceae</taxon>
        <taxon>Cystobacter</taxon>
    </lineage>
</organism>
<dbReference type="Proteomes" id="UP000182229">
    <property type="component" value="Unassembled WGS sequence"/>
</dbReference>